<feature type="region of interest" description="Disordered" evidence="1">
    <location>
        <begin position="1"/>
        <end position="60"/>
    </location>
</feature>
<dbReference type="EMBL" id="JAHFXS010001460">
    <property type="protein sequence ID" value="KAG9977398.1"/>
    <property type="molecule type" value="Genomic_DNA"/>
</dbReference>
<proteinExistence type="predicted"/>
<protein>
    <submittedName>
        <fullName evidence="2">Uncharacterized protein</fullName>
    </submittedName>
</protein>
<feature type="compositionally biased region" description="Basic and acidic residues" evidence="1">
    <location>
        <begin position="18"/>
        <end position="40"/>
    </location>
</feature>
<evidence type="ECO:0000313" key="3">
    <source>
        <dbReference type="Proteomes" id="UP000729357"/>
    </source>
</evidence>
<evidence type="ECO:0000256" key="1">
    <source>
        <dbReference type="SAM" id="MobiDB-lite"/>
    </source>
</evidence>
<feature type="compositionally biased region" description="Polar residues" evidence="1">
    <location>
        <begin position="1"/>
        <end position="16"/>
    </location>
</feature>
<feature type="non-terminal residue" evidence="2">
    <location>
        <position position="211"/>
    </location>
</feature>
<organism evidence="2 3">
    <name type="scientific">Aureobasidium melanogenum</name>
    <name type="common">Aureobasidium pullulans var. melanogenum</name>
    <dbReference type="NCBI Taxonomy" id="46634"/>
    <lineage>
        <taxon>Eukaryota</taxon>
        <taxon>Fungi</taxon>
        <taxon>Dikarya</taxon>
        <taxon>Ascomycota</taxon>
        <taxon>Pezizomycotina</taxon>
        <taxon>Dothideomycetes</taxon>
        <taxon>Dothideomycetidae</taxon>
        <taxon>Dothideales</taxon>
        <taxon>Saccotheciaceae</taxon>
        <taxon>Aureobasidium</taxon>
    </lineage>
</organism>
<dbReference type="AlphaFoldDB" id="A0A9P8FN09"/>
<name>A0A9P8FN09_AURME</name>
<evidence type="ECO:0000313" key="2">
    <source>
        <dbReference type="EMBL" id="KAG9977398.1"/>
    </source>
</evidence>
<keyword evidence="3" id="KW-1185">Reference proteome</keyword>
<dbReference type="Proteomes" id="UP000729357">
    <property type="component" value="Unassembled WGS sequence"/>
</dbReference>
<reference evidence="2" key="2">
    <citation type="submission" date="2021-08" db="EMBL/GenBank/DDBJ databases">
        <authorList>
            <person name="Gostincar C."/>
            <person name="Sun X."/>
            <person name="Song Z."/>
            <person name="Gunde-Cimerman N."/>
        </authorList>
    </citation>
    <scope>NUCLEOTIDE SEQUENCE</scope>
    <source>
        <strain evidence="2">EXF-9298</strain>
    </source>
</reference>
<accession>A0A9P8FN09</accession>
<comment type="caution">
    <text evidence="2">The sequence shown here is derived from an EMBL/GenBank/DDBJ whole genome shotgun (WGS) entry which is preliminary data.</text>
</comment>
<sequence>MFEASNTWGPSSSPFMTQEKKAADTKVTDEKRAAEEKAADEANEVELSRNADQIFPPGPTSDVLADRLGAIEEHIAGIMNISENIDRGLSNLREEAKALRHEISQLPQSGVSSHSEPGVPPSSNVQIIPRTNFDKQAPFNPVPADHSAYLFVVVSGTGSSRQFGYPTIGREGGSFVTVEGLELARFDDEGRVFDMTPKDSFVDNFLDLVDE</sequence>
<reference evidence="2" key="1">
    <citation type="journal article" date="2021" name="J Fungi (Basel)">
        <title>Virulence traits and population genomics of the black yeast Aureobasidium melanogenum.</title>
        <authorList>
            <person name="Cernosa A."/>
            <person name="Sun X."/>
            <person name="Gostincar C."/>
            <person name="Fang C."/>
            <person name="Gunde-Cimerman N."/>
            <person name="Song Z."/>
        </authorList>
    </citation>
    <scope>NUCLEOTIDE SEQUENCE</scope>
    <source>
        <strain evidence="2">EXF-9298</strain>
    </source>
</reference>
<gene>
    <name evidence="2" type="ORF">KCU98_g10090</name>
</gene>